<name>A0A9N9HNB1_9GLOM</name>
<proteinExistence type="predicted"/>
<dbReference type="Proteomes" id="UP000789508">
    <property type="component" value="Unassembled WGS sequence"/>
</dbReference>
<keyword evidence="3" id="KW-1185">Reference proteome</keyword>
<organism evidence="2 3">
    <name type="scientific">Ambispora leptoticha</name>
    <dbReference type="NCBI Taxonomy" id="144679"/>
    <lineage>
        <taxon>Eukaryota</taxon>
        <taxon>Fungi</taxon>
        <taxon>Fungi incertae sedis</taxon>
        <taxon>Mucoromycota</taxon>
        <taxon>Glomeromycotina</taxon>
        <taxon>Glomeromycetes</taxon>
        <taxon>Archaeosporales</taxon>
        <taxon>Ambisporaceae</taxon>
        <taxon>Ambispora</taxon>
    </lineage>
</organism>
<reference evidence="2" key="1">
    <citation type="submission" date="2021-06" db="EMBL/GenBank/DDBJ databases">
        <authorList>
            <person name="Kallberg Y."/>
            <person name="Tangrot J."/>
            <person name="Rosling A."/>
        </authorList>
    </citation>
    <scope>NUCLEOTIDE SEQUENCE</scope>
    <source>
        <strain evidence="2">FL130A</strain>
    </source>
</reference>
<evidence type="ECO:0000259" key="1">
    <source>
        <dbReference type="Pfam" id="PF13837"/>
    </source>
</evidence>
<evidence type="ECO:0000313" key="2">
    <source>
        <dbReference type="EMBL" id="CAG8697737.1"/>
    </source>
</evidence>
<dbReference type="Pfam" id="PF13837">
    <property type="entry name" value="Myb_DNA-bind_4"/>
    <property type="match status" value="1"/>
</dbReference>
<gene>
    <name evidence="2" type="ORF">ALEPTO_LOCUS11452</name>
</gene>
<dbReference type="Gene3D" id="1.10.10.60">
    <property type="entry name" value="Homeodomain-like"/>
    <property type="match status" value="1"/>
</dbReference>
<protein>
    <submittedName>
        <fullName evidence="2">9488_t:CDS:1</fullName>
    </submittedName>
</protein>
<dbReference type="AlphaFoldDB" id="A0A9N9HNB1"/>
<sequence length="171" mass="19588">ETSATKALLAFLDTRKEALDALKKERGRANGNGPLWQEYSLYLVSQYNLNYTAQQCFIKFKNLSQKYKSGKDTENQSDGEAIIIPFRTELDNLLNEERATFKPVAIISSSSTSTNTSESIQYIRKKNTKQNVNSDENNSSSDKQHIIKKKRLSNINKCMRILEETFVHKIE</sequence>
<accession>A0A9N9HNB1</accession>
<dbReference type="InterPro" id="IPR044822">
    <property type="entry name" value="Myb_DNA-bind_4"/>
</dbReference>
<dbReference type="EMBL" id="CAJVPS010018511">
    <property type="protein sequence ID" value="CAG8697737.1"/>
    <property type="molecule type" value="Genomic_DNA"/>
</dbReference>
<evidence type="ECO:0000313" key="3">
    <source>
        <dbReference type="Proteomes" id="UP000789508"/>
    </source>
</evidence>
<feature type="non-terminal residue" evidence="2">
    <location>
        <position position="1"/>
    </location>
</feature>
<feature type="domain" description="Myb/SANT-like DNA-binding" evidence="1">
    <location>
        <begin position="8"/>
        <end position="92"/>
    </location>
</feature>
<comment type="caution">
    <text evidence="2">The sequence shown here is derived from an EMBL/GenBank/DDBJ whole genome shotgun (WGS) entry which is preliminary data.</text>
</comment>
<dbReference type="OrthoDB" id="2348469at2759"/>